<name>H2ZP17_CIOSA</name>
<evidence type="ECO:0000313" key="2">
    <source>
        <dbReference type="Proteomes" id="UP000007875"/>
    </source>
</evidence>
<reference evidence="1" key="2">
    <citation type="submission" date="2025-08" db="UniProtKB">
        <authorList>
            <consortium name="Ensembl"/>
        </authorList>
    </citation>
    <scope>IDENTIFICATION</scope>
</reference>
<dbReference type="AlphaFoldDB" id="H2ZP17"/>
<dbReference type="HOGENOM" id="CLU_856694_0_0_1"/>
<reference evidence="2" key="1">
    <citation type="submission" date="2003-08" db="EMBL/GenBank/DDBJ databases">
        <authorList>
            <person name="Birren B."/>
            <person name="Nusbaum C."/>
            <person name="Abebe A."/>
            <person name="Abouelleil A."/>
            <person name="Adekoya E."/>
            <person name="Ait-zahra M."/>
            <person name="Allen N."/>
            <person name="Allen T."/>
            <person name="An P."/>
            <person name="Anderson M."/>
            <person name="Anderson S."/>
            <person name="Arachchi H."/>
            <person name="Armbruster J."/>
            <person name="Bachantsang P."/>
            <person name="Baldwin J."/>
            <person name="Barry A."/>
            <person name="Bayul T."/>
            <person name="Blitshsteyn B."/>
            <person name="Bloom T."/>
            <person name="Blye J."/>
            <person name="Boguslavskiy L."/>
            <person name="Borowsky M."/>
            <person name="Boukhgalter B."/>
            <person name="Brunache A."/>
            <person name="Butler J."/>
            <person name="Calixte N."/>
            <person name="Calvo S."/>
            <person name="Camarata J."/>
            <person name="Campo K."/>
            <person name="Chang J."/>
            <person name="Cheshatsang Y."/>
            <person name="Citroen M."/>
            <person name="Collymore A."/>
            <person name="Considine T."/>
            <person name="Cook A."/>
            <person name="Cooke P."/>
            <person name="Corum B."/>
            <person name="Cuomo C."/>
            <person name="David R."/>
            <person name="Dawoe T."/>
            <person name="Degray S."/>
            <person name="Dodge S."/>
            <person name="Dooley K."/>
            <person name="Dorje P."/>
            <person name="Dorjee K."/>
            <person name="Dorris L."/>
            <person name="Duffey N."/>
            <person name="Dupes A."/>
            <person name="Elkins T."/>
            <person name="Engels R."/>
            <person name="Erickson J."/>
            <person name="Farina A."/>
            <person name="Faro S."/>
            <person name="Ferreira P."/>
            <person name="Fischer H."/>
            <person name="Fitzgerald M."/>
            <person name="Foley K."/>
            <person name="Gage D."/>
            <person name="Galagan J."/>
            <person name="Gearin G."/>
            <person name="Gnerre S."/>
            <person name="Gnirke A."/>
            <person name="Goyette A."/>
            <person name="Graham J."/>
            <person name="Grandbois E."/>
            <person name="Gyaltsen K."/>
            <person name="Hafez N."/>
            <person name="Hagopian D."/>
            <person name="Hagos B."/>
            <person name="Hall J."/>
            <person name="Hatcher B."/>
            <person name="Heller A."/>
            <person name="Higgins H."/>
            <person name="Honan T."/>
            <person name="Horn A."/>
            <person name="Houde N."/>
            <person name="Hughes L."/>
            <person name="Hulme W."/>
            <person name="Husby E."/>
            <person name="Iliev I."/>
            <person name="Jaffe D."/>
            <person name="Jones C."/>
            <person name="Kamal M."/>
            <person name="Kamat A."/>
            <person name="Kamvysselis M."/>
            <person name="Karlsson E."/>
            <person name="Kells C."/>
            <person name="Kieu A."/>
            <person name="Kisner P."/>
            <person name="Kodira C."/>
            <person name="Kulbokas E."/>
            <person name="Labutti K."/>
            <person name="Lama D."/>
            <person name="Landers T."/>
            <person name="Leger J."/>
            <person name="Levine S."/>
            <person name="Lewis D."/>
            <person name="Lewis T."/>
            <person name="Lindblad-toh K."/>
            <person name="Liu X."/>
            <person name="Lokyitsang T."/>
            <person name="Lokyitsang Y."/>
            <person name="Lucien O."/>
            <person name="Lui A."/>
            <person name="Ma L.J."/>
            <person name="Mabbitt R."/>
            <person name="Macdonald J."/>
            <person name="Maclean C."/>
            <person name="Major J."/>
            <person name="Manning J."/>
            <person name="Marabella R."/>
            <person name="Maru K."/>
            <person name="Matthews C."/>
            <person name="Mauceli E."/>
            <person name="Mccarthy M."/>
            <person name="Mcdonough S."/>
            <person name="Mcghee T."/>
            <person name="Meldrim J."/>
            <person name="Meneus L."/>
            <person name="Mesirov J."/>
            <person name="Mihalev A."/>
            <person name="Mihova T."/>
            <person name="Mikkelsen T."/>
            <person name="Mlenga V."/>
            <person name="Moru K."/>
            <person name="Mozes J."/>
            <person name="Mulrain L."/>
            <person name="Munson G."/>
            <person name="Naylor J."/>
            <person name="Newes C."/>
            <person name="Nguyen C."/>
            <person name="Nguyen N."/>
            <person name="Nguyen T."/>
            <person name="Nicol R."/>
            <person name="Nielsen C."/>
            <person name="Nizzari M."/>
            <person name="Norbu C."/>
            <person name="Norbu N."/>
            <person name="O'donnell P."/>
            <person name="Okoawo O."/>
            <person name="O'leary S."/>
            <person name="Omotosho B."/>
            <person name="O'neill K."/>
            <person name="Osman S."/>
            <person name="Parker S."/>
            <person name="Perrin D."/>
            <person name="Phunkhang P."/>
            <person name="Piqani B."/>
            <person name="Purcell S."/>
            <person name="Rachupka T."/>
            <person name="Ramasamy U."/>
            <person name="Rameau R."/>
            <person name="Ray V."/>
            <person name="Raymond C."/>
            <person name="Retta R."/>
            <person name="Richardson S."/>
            <person name="Rise C."/>
            <person name="Rodriguez J."/>
            <person name="Rogers J."/>
            <person name="Rogov P."/>
            <person name="Rutman M."/>
            <person name="Schupbach R."/>
            <person name="Seaman C."/>
            <person name="Settipalli S."/>
            <person name="Sharpe T."/>
            <person name="Sheridan J."/>
            <person name="Sherpa N."/>
            <person name="Shi J."/>
            <person name="Smirnov S."/>
            <person name="Smith C."/>
            <person name="Sougnez C."/>
            <person name="Spencer B."/>
            <person name="Stalker J."/>
            <person name="Stange-thomann N."/>
            <person name="Stavropoulos S."/>
            <person name="Stetson K."/>
            <person name="Stone C."/>
            <person name="Stone S."/>
            <person name="Stubbs M."/>
            <person name="Talamas J."/>
            <person name="Tchuinga P."/>
            <person name="Tenzing P."/>
            <person name="Tesfaye S."/>
            <person name="Theodore J."/>
            <person name="Thoulutsang Y."/>
            <person name="Topham K."/>
            <person name="Towey S."/>
            <person name="Tsamla T."/>
            <person name="Tsomo N."/>
            <person name="Vallee D."/>
            <person name="Vassiliev H."/>
            <person name="Venkataraman V."/>
            <person name="Vinson J."/>
            <person name="Vo A."/>
            <person name="Wade C."/>
            <person name="Wang S."/>
            <person name="Wangchuk T."/>
            <person name="Wangdi T."/>
            <person name="Whittaker C."/>
            <person name="Wilkinson J."/>
            <person name="Wu Y."/>
            <person name="Wyman D."/>
            <person name="Yadav S."/>
            <person name="Yang S."/>
            <person name="Yang X."/>
            <person name="Yeager S."/>
            <person name="Yee E."/>
            <person name="Young G."/>
            <person name="Zainoun J."/>
            <person name="Zembeck L."/>
            <person name="Zimmer A."/>
            <person name="Zody M."/>
            <person name="Lander E."/>
        </authorList>
    </citation>
    <scope>NUCLEOTIDE SEQUENCE [LARGE SCALE GENOMIC DNA]</scope>
</reference>
<dbReference type="Proteomes" id="UP000007875">
    <property type="component" value="Unassembled WGS sequence"/>
</dbReference>
<dbReference type="Ensembl" id="ENSCSAVT00000019541.1">
    <property type="protein sequence ID" value="ENSCSAVP00000019333.1"/>
    <property type="gene ID" value="ENSCSAVG00000011347.1"/>
</dbReference>
<organism evidence="1 2">
    <name type="scientific">Ciona savignyi</name>
    <name type="common">Pacific transparent sea squirt</name>
    <dbReference type="NCBI Taxonomy" id="51511"/>
    <lineage>
        <taxon>Eukaryota</taxon>
        <taxon>Metazoa</taxon>
        <taxon>Chordata</taxon>
        <taxon>Tunicata</taxon>
        <taxon>Ascidiacea</taxon>
        <taxon>Phlebobranchia</taxon>
        <taxon>Cionidae</taxon>
        <taxon>Ciona</taxon>
    </lineage>
</organism>
<reference evidence="1" key="3">
    <citation type="submission" date="2025-09" db="UniProtKB">
        <authorList>
            <consortium name="Ensembl"/>
        </authorList>
    </citation>
    <scope>IDENTIFICATION</scope>
</reference>
<sequence>MNCIMSTLRRRDQQIVTALQQQFVELVSTLITTELFCENGACKHCEQFQRKFFETLLSRLHDLDRNMTSIIFHLCVNDSTCKDVVCYIADLMVQRIEPYCRKNILISNSEKMAVLQFLFCLILGCKKEQLFTKPIDHDAVINTISTFKLTKQAAVSVHACDVLFNFCDSDPNVVELFHILLTTSVFSNTKSLNALAWVGLFQVGKTFRSEWLTGLESEFGLLASECIKANMNQPNEGIIMIELCTDLLCTSSSIFHHCLLNLFEDQSHIACLTNLLQSPKLHKSFHQFRELIADYIDSLKVNSSNEQDIQRLKVTSLSLNFCTNK</sequence>
<protein>
    <submittedName>
        <fullName evidence="1">Uncharacterized protein</fullName>
    </submittedName>
</protein>
<keyword evidence="2" id="KW-1185">Reference proteome</keyword>
<dbReference type="InParanoid" id="H2ZP17"/>
<proteinExistence type="predicted"/>
<evidence type="ECO:0000313" key="1">
    <source>
        <dbReference type="Ensembl" id="ENSCSAVP00000019333.1"/>
    </source>
</evidence>
<accession>H2ZP17</accession>